<gene>
    <name evidence="2" type="ORF">ENP13_09795</name>
</gene>
<dbReference type="Pfam" id="PF13472">
    <property type="entry name" value="Lipase_GDSL_2"/>
    <property type="match status" value="1"/>
</dbReference>
<proteinExistence type="predicted"/>
<name>A0A7C3AS30_9BACT</name>
<dbReference type="InterPro" id="IPR013783">
    <property type="entry name" value="Ig-like_fold"/>
</dbReference>
<dbReference type="AlphaFoldDB" id="A0A7C3AS30"/>
<organism evidence="2">
    <name type="scientific">Thermorudis sp</name>
    <dbReference type="NCBI Taxonomy" id="1969470"/>
    <lineage>
        <taxon>Bacteria</taxon>
        <taxon>Pseudomonadati</taxon>
        <taxon>Thermomicrobiota</taxon>
        <taxon>Thermomicrobia</taxon>
        <taxon>Thermomicrobia incertae sedis</taxon>
        <taxon>Thermorudis</taxon>
    </lineage>
</organism>
<comment type="caution">
    <text evidence="2">The sequence shown here is derived from an EMBL/GenBank/DDBJ whole genome shotgun (WGS) entry which is preliminary data.</text>
</comment>
<reference evidence="2" key="1">
    <citation type="journal article" date="2020" name="mSystems">
        <title>Genome- and Community-Level Interaction Insights into Carbon Utilization and Element Cycling Functions of Hydrothermarchaeota in Hydrothermal Sediment.</title>
        <authorList>
            <person name="Zhou Z."/>
            <person name="Liu Y."/>
            <person name="Xu W."/>
            <person name="Pan J."/>
            <person name="Luo Z.H."/>
            <person name="Li M."/>
        </authorList>
    </citation>
    <scope>NUCLEOTIDE SEQUENCE [LARGE SCALE GENOMIC DNA]</scope>
    <source>
        <strain evidence="2">SpSt-192</strain>
    </source>
</reference>
<dbReference type="InterPro" id="IPR036514">
    <property type="entry name" value="SGNH_hydro_sf"/>
</dbReference>
<sequence>MSRDRWTTALASLALAALAGLPFVAIRPVSAAPEPVCLALGDSISAGIGTTLPRKRAYPRLVCDLLAQATDQSTRLVDLAVPGETTRSFLQGDQLARLRDEVARIRSQQAEIRAVMLSLGGNDLLELLDASPEERQAGLDRFRQDYPAALAAVRETVGQEAPIVATTVYDLSEGDPSAERTDAWWVAQFNAVIREAASQHGTGLADLEAAFRGHIAEWTWYPGDVHPTNEGHEQIARLVWHALAIDTEAPSVQIERPQAGTLPRRFVTVRVRATDNVGVERVELLAGDRPPIELRYLPEQQVWITLWDSASATGQATLTVRASDFAGHVGESRVTVTPFGGTP</sequence>
<dbReference type="EMBL" id="DSID01000747">
    <property type="protein sequence ID" value="HEX71514.1"/>
    <property type="molecule type" value="Genomic_DNA"/>
</dbReference>
<accession>A0A7C3AS30</accession>
<protein>
    <submittedName>
        <fullName evidence="2">SGNH/GDSL hydrolase family protein</fullName>
    </submittedName>
</protein>
<dbReference type="SUPFAM" id="SSF52266">
    <property type="entry name" value="SGNH hydrolase"/>
    <property type="match status" value="1"/>
</dbReference>
<dbReference type="InterPro" id="IPR013830">
    <property type="entry name" value="SGNH_hydro"/>
</dbReference>
<dbReference type="Gene3D" id="3.40.50.1110">
    <property type="entry name" value="SGNH hydrolase"/>
    <property type="match status" value="1"/>
</dbReference>
<dbReference type="Pfam" id="PF17957">
    <property type="entry name" value="Big_7"/>
    <property type="match status" value="1"/>
</dbReference>
<evidence type="ECO:0000313" key="2">
    <source>
        <dbReference type="EMBL" id="HEX71514.1"/>
    </source>
</evidence>
<dbReference type="PANTHER" id="PTHR30383">
    <property type="entry name" value="THIOESTERASE 1/PROTEASE 1/LYSOPHOSPHOLIPASE L1"/>
    <property type="match status" value="1"/>
</dbReference>
<keyword evidence="2" id="KW-0378">Hydrolase</keyword>
<dbReference type="GO" id="GO:0016788">
    <property type="term" value="F:hydrolase activity, acting on ester bonds"/>
    <property type="evidence" value="ECO:0007669"/>
    <property type="project" value="UniProtKB-ARBA"/>
</dbReference>
<dbReference type="Gene3D" id="2.60.40.10">
    <property type="entry name" value="Immunoglobulins"/>
    <property type="match status" value="1"/>
</dbReference>
<dbReference type="InterPro" id="IPR051532">
    <property type="entry name" value="Ester_Hydrolysis_Enzymes"/>
</dbReference>
<feature type="domain" description="SGNH hydrolase-type esterase" evidence="1">
    <location>
        <begin position="39"/>
        <end position="233"/>
    </location>
</feature>
<dbReference type="CDD" id="cd00229">
    <property type="entry name" value="SGNH_hydrolase"/>
    <property type="match status" value="1"/>
</dbReference>
<evidence type="ECO:0000259" key="1">
    <source>
        <dbReference type="Pfam" id="PF13472"/>
    </source>
</evidence>